<keyword evidence="6 10" id="KW-1133">Transmembrane helix</keyword>
<dbReference type="Gene3D" id="3.90.550.10">
    <property type="entry name" value="Spore Coat Polysaccharide Biosynthesis Protein SpsA, Chain A"/>
    <property type="match status" value="1"/>
</dbReference>
<dbReference type="InterPro" id="IPR001173">
    <property type="entry name" value="Glyco_trans_2-like"/>
</dbReference>
<dbReference type="RefSeq" id="WP_147162833.1">
    <property type="nucleotide sequence ID" value="NZ_BJZO01000016.1"/>
</dbReference>
<keyword evidence="13" id="KW-1185">Reference proteome</keyword>
<dbReference type="AlphaFoldDB" id="A0A512H5N6"/>
<sequence length="331" mass="36584">MSRNAALSVVVPMHNEALVLDALMARLLPVLDHIGLEAEMVCVDDGSTDDTLARLKALQADEPRVKVLALSRNFGKEAALAAGLRRASGQAVILMDADLQHPPELLERFVSLWREGWPVVYGQRRTRDTDTWIRRWAARMFYRLFGALSQTPLPPGAGDFRLMDRRAVDALNALAERTRFTKGLYAWIGFRSIAVPFDVGERAGGRSGWRLGALWRFAVDAITAFSTLPLRIWTYVGTLVSLGALLYAAHFFVRTLVYGVDLPGFPSLIIAITFFAGVQLIGLGIIGEYLGRVFTEVKQRPLYLVAEEHGFPDAPPDHAAPDSRPTPGYTP</sequence>
<evidence type="ECO:0000256" key="2">
    <source>
        <dbReference type="ARBA" id="ARBA00022475"/>
    </source>
</evidence>
<evidence type="ECO:0000256" key="6">
    <source>
        <dbReference type="ARBA" id="ARBA00022989"/>
    </source>
</evidence>
<evidence type="ECO:0000313" key="13">
    <source>
        <dbReference type="Proteomes" id="UP000321567"/>
    </source>
</evidence>
<dbReference type="GO" id="GO:0016757">
    <property type="term" value="F:glycosyltransferase activity"/>
    <property type="evidence" value="ECO:0007669"/>
    <property type="project" value="UniProtKB-KW"/>
</dbReference>
<keyword evidence="2" id="KW-1003">Cell membrane</keyword>
<feature type="region of interest" description="Disordered" evidence="9">
    <location>
        <begin position="312"/>
        <end position="331"/>
    </location>
</feature>
<protein>
    <submittedName>
        <fullName evidence="12">Glycosyl transferase</fullName>
    </submittedName>
</protein>
<evidence type="ECO:0000256" key="9">
    <source>
        <dbReference type="SAM" id="MobiDB-lite"/>
    </source>
</evidence>
<evidence type="ECO:0000256" key="8">
    <source>
        <dbReference type="ARBA" id="ARBA00038152"/>
    </source>
</evidence>
<evidence type="ECO:0000256" key="10">
    <source>
        <dbReference type="SAM" id="Phobius"/>
    </source>
</evidence>
<dbReference type="FunFam" id="3.90.550.10:FF:000079">
    <property type="entry name" value="Probable glycosyl transferase"/>
    <property type="match status" value="1"/>
</dbReference>
<comment type="caution">
    <text evidence="12">The sequence shown here is derived from an EMBL/GenBank/DDBJ whole genome shotgun (WGS) entry which is preliminary data.</text>
</comment>
<comment type="subcellular location">
    <subcellularLocation>
        <location evidence="1">Cell membrane</location>
        <topology evidence="1">Multi-pass membrane protein</topology>
    </subcellularLocation>
</comment>
<dbReference type="PANTHER" id="PTHR48090">
    <property type="entry name" value="UNDECAPRENYL-PHOSPHATE 4-DEOXY-4-FORMAMIDO-L-ARABINOSE TRANSFERASE-RELATED"/>
    <property type="match status" value="1"/>
</dbReference>
<keyword evidence="5 10" id="KW-0812">Transmembrane</keyword>
<feature type="transmembrane region" description="Helical" evidence="10">
    <location>
        <begin position="265"/>
        <end position="290"/>
    </location>
</feature>
<dbReference type="GO" id="GO:0005886">
    <property type="term" value="C:plasma membrane"/>
    <property type="evidence" value="ECO:0007669"/>
    <property type="project" value="UniProtKB-SubCell"/>
</dbReference>
<evidence type="ECO:0000256" key="1">
    <source>
        <dbReference type="ARBA" id="ARBA00004651"/>
    </source>
</evidence>
<feature type="transmembrane region" description="Helical" evidence="10">
    <location>
        <begin position="232"/>
        <end position="253"/>
    </location>
</feature>
<evidence type="ECO:0000256" key="5">
    <source>
        <dbReference type="ARBA" id="ARBA00022692"/>
    </source>
</evidence>
<dbReference type="PANTHER" id="PTHR48090:SF1">
    <property type="entry name" value="PROPHAGE BACTOPRENOL GLUCOSYL TRANSFERASE HOMOLOG"/>
    <property type="match status" value="1"/>
</dbReference>
<reference evidence="12 13" key="1">
    <citation type="submission" date="2019-07" db="EMBL/GenBank/DDBJ databases">
        <title>Whole genome shotgun sequence of Rhodospirillum oryzae NBRC 107573.</title>
        <authorList>
            <person name="Hosoyama A."/>
            <person name="Uohara A."/>
            <person name="Ohji S."/>
            <person name="Ichikawa N."/>
        </authorList>
    </citation>
    <scope>NUCLEOTIDE SEQUENCE [LARGE SCALE GENOMIC DNA]</scope>
    <source>
        <strain evidence="12 13">NBRC 107573</strain>
    </source>
</reference>
<feature type="compositionally biased region" description="Basic and acidic residues" evidence="9">
    <location>
        <begin position="312"/>
        <end position="321"/>
    </location>
</feature>
<dbReference type="InterPro" id="IPR029044">
    <property type="entry name" value="Nucleotide-diphossugar_trans"/>
</dbReference>
<evidence type="ECO:0000259" key="11">
    <source>
        <dbReference type="Pfam" id="PF00535"/>
    </source>
</evidence>
<dbReference type="InterPro" id="IPR050256">
    <property type="entry name" value="Glycosyltransferase_2"/>
</dbReference>
<accession>A0A512H5N6</accession>
<evidence type="ECO:0000256" key="4">
    <source>
        <dbReference type="ARBA" id="ARBA00022679"/>
    </source>
</evidence>
<evidence type="ECO:0000256" key="7">
    <source>
        <dbReference type="ARBA" id="ARBA00023136"/>
    </source>
</evidence>
<feature type="domain" description="Glycosyltransferase 2-like" evidence="11">
    <location>
        <begin position="8"/>
        <end position="169"/>
    </location>
</feature>
<gene>
    <name evidence="12" type="ORF">ROR02_09160</name>
</gene>
<evidence type="ECO:0000256" key="3">
    <source>
        <dbReference type="ARBA" id="ARBA00022676"/>
    </source>
</evidence>
<keyword evidence="7 10" id="KW-0472">Membrane</keyword>
<dbReference type="EMBL" id="BJZO01000016">
    <property type="protein sequence ID" value="GEO80785.1"/>
    <property type="molecule type" value="Genomic_DNA"/>
</dbReference>
<comment type="similarity">
    <text evidence="8">Belongs to the glycosyltransferase 2 family. GtrB subfamily.</text>
</comment>
<proteinExistence type="inferred from homology"/>
<keyword evidence="4 12" id="KW-0808">Transferase</keyword>
<organism evidence="12 13">
    <name type="scientific">Pararhodospirillum oryzae</name>
    <dbReference type="NCBI Taxonomy" id="478448"/>
    <lineage>
        <taxon>Bacteria</taxon>
        <taxon>Pseudomonadati</taxon>
        <taxon>Pseudomonadota</taxon>
        <taxon>Alphaproteobacteria</taxon>
        <taxon>Rhodospirillales</taxon>
        <taxon>Rhodospirillaceae</taxon>
        <taxon>Pararhodospirillum</taxon>
    </lineage>
</organism>
<dbReference type="SUPFAM" id="SSF53448">
    <property type="entry name" value="Nucleotide-diphospho-sugar transferases"/>
    <property type="match status" value="1"/>
</dbReference>
<dbReference type="OrthoDB" id="9807795at2"/>
<dbReference type="Pfam" id="PF00535">
    <property type="entry name" value="Glycos_transf_2"/>
    <property type="match status" value="1"/>
</dbReference>
<name>A0A512H5N6_9PROT</name>
<evidence type="ECO:0000313" key="12">
    <source>
        <dbReference type="EMBL" id="GEO80785.1"/>
    </source>
</evidence>
<keyword evidence="3" id="KW-0328">Glycosyltransferase</keyword>
<dbReference type="CDD" id="cd04187">
    <property type="entry name" value="DPM1_like_bac"/>
    <property type="match status" value="1"/>
</dbReference>
<dbReference type="Proteomes" id="UP000321567">
    <property type="component" value="Unassembled WGS sequence"/>
</dbReference>